<name>A0A1Y2CDM8_9FUNG</name>
<proteinExistence type="predicted"/>
<gene>
    <name evidence="1" type="ORF">BCR33DRAFT_221096</name>
</gene>
<organism evidence="1 2">
    <name type="scientific">Rhizoclosmatium globosum</name>
    <dbReference type="NCBI Taxonomy" id="329046"/>
    <lineage>
        <taxon>Eukaryota</taxon>
        <taxon>Fungi</taxon>
        <taxon>Fungi incertae sedis</taxon>
        <taxon>Chytridiomycota</taxon>
        <taxon>Chytridiomycota incertae sedis</taxon>
        <taxon>Chytridiomycetes</taxon>
        <taxon>Chytridiales</taxon>
        <taxon>Chytriomycetaceae</taxon>
        <taxon>Rhizoclosmatium</taxon>
    </lineage>
</organism>
<keyword evidence="2" id="KW-1185">Reference proteome</keyword>
<reference evidence="1 2" key="1">
    <citation type="submission" date="2016-07" db="EMBL/GenBank/DDBJ databases">
        <title>Pervasive Adenine N6-methylation of Active Genes in Fungi.</title>
        <authorList>
            <consortium name="DOE Joint Genome Institute"/>
            <person name="Mondo S.J."/>
            <person name="Dannebaum R.O."/>
            <person name="Kuo R.C."/>
            <person name="Labutti K."/>
            <person name="Haridas S."/>
            <person name="Kuo A."/>
            <person name="Salamov A."/>
            <person name="Ahrendt S.R."/>
            <person name="Lipzen A."/>
            <person name="Sullivan W."/>
            <person name="Andreopoulos W.B."/>
            <person name="Clum A."/>
            <person name="Lindquist E."/>
            <person name="Daum C."/>
            <person name="Ramamoorthy G.K."/>
            <person name="Gryganskyi A."/>
            <person name="Culley D."/>
            <person name="Magnuson J.K."/>
            <person name="James T.Y."/>
            <person name="O'Malley M.A."/>
            <person name="Stajich J.E."/>
            <person name="Spatafora J.W."/>
            <person name="Visel A."/>
            <person name="Grigoriev I.V."/>
        </authorList>
    </citation>
    <scope>NUCLEOTIDE SEQUENCE [LARGE SCALE GENOMIC DNA]</scope>
    <source>
        <strain evidence="1 2">JEL800</strain>
    </source>
</reference>
<protein>
    <submittedName>
        <fullName evidence="1">Uncharacterized protein</fullName>
    </submittedName>
</protein>
<dbReference type="AlphaFoldDB" id="A0A1Y2CDM8"/>
<dbReference type="OrthoDB" id="10265871at2759"/>
<evidence type="ECO:0000313" key="1">
    <source>
        <dbReference type="EMBL" id="ORY44415.1"/>
    </source>
</evidence>
<evidence type="ECO:0000313" key="2">
    <source>
        <dbReference type="Proteomes" id="UP000193642"/>
    </source>
</evidence>
<dbReference type="PANTHER" id="PTHR47708">
    <property type="match status" value="1"/>
</dbReference>
<dbReference type="STRING" id="329046.A0A1Y2CDM8"/>
<comment type="caution">
    <text evidence="1">The sequence shown here is derived from an EMBL/GenBank/DDBJ whole genome shotgun (WGS) entry which is preliminary data.</text>
</comment>
<dbReference type="PANTHER" id="PTHR47708:SF2">
    <property type="entry name" value="SI:CH73-132F6.5"/>
    <property type="match status" value="1"/>
</dbReference>
<sequence>MATRTRETVLRITVCHQETIGLMLFAREVPASATCMSPGITGFGSGRPSPSPNLRHFSVLVPKSLFPNLFAVDLNAPAQIAPESFPLLTSNYLSRRSLNPSLPLPHHLRKKWSKCA</sequence>
<dbReference type="EMBL" id="MCGO01000022">
    <property type="protein sequence ID" value="ORY44415.1"/>
    <property type="molecule type" value="Genomic_DNA"/>
</dbReference>
<dbReference type="Proteomes" id="UP000193642">
    <property type="component" value="Unassembled WGS sequence"/>
</dbReference>
<accession>A0A1Y2CDM8</accession>